<evidence type="ECO:0008006" key="3">
    <source>
        <dbReference type="Google" id="ProtNLM"/>
    </source>
</evidence>
<dbReference type="InterPro" id="IPR036397">
    <property type="entry name" value="RNaseH_sf"/>
</dbReference>
<dbReference type="PANTHER" id="PTHR45835">
    <property type="entry name" value="YALI0A06105P"/>
    <property type="match status" value="1"/>
</dbReference>
<evidence type="ECO:0000313" key="1">
    <source>
        <dbReference type="EMBL" id="WMV46660.1"/>
    </source>
</evidence>
<dbReference type="GO" id="GO:0003676">
    <property type="term" value="F:nucleic acid binding"/>
    <property type="evidence" value="ECO:0007669"/>
    <property type="project" value="InterPro"/>
</dbReference>
<evidence type="ECO:0000313" key="2">
    <source>
        <dbReference type="Proteomes" id="UP001234989"/>
    </source>
</evidence>
<dbReference type="InterPro" id="IPR012337">
    <property type="entry name" value="RNaseH-like_sf"/>
</dbReference>
<name>A0AAF0UHX2_SOLVR</name>
<dbReference type="Proteomes" id="UP001234989">
    <property type="component" value="Chromosome 9"/>
</dbReference>
<organism evidence="1 2">
    <name type="scientific">Solanum verrucosum</name>
    <dbReference type="NCBI Taxonomy" id="315347"/>
    <lineage>
        <taxon>Eukaryota</taxon>
        <taxon>Viridiplantae</taxon>
        <taxon>Streptophyta</taxon>
        <taxon>Embryophyta</taxon>
        <taxon>Tracheophyta</taxon>
        <taxon>Spermatophyta</taxon>
        <taxon>Magnoliopsida</taxon>
        <taxon>eudicotyledons</taxon>
        <taxon>Gunneridae</taxon>
        <taxon>Pentapetalae</taxon>
        <taxon>asterids</taxon>
        <taxon>lamiids</taxon>
        <taxon>Solanales</taxon>
        <taxon>Solanaceae</taxon>
        <taxon>Solanoideae</taxon>
        <taxon>Solaneae</taxon>
        <taxon>Solanum</taxon>
    </lineage>
</organism>
<sequence length="159" mass="18436">MDFIMGLTHTRRQHESIWVIVDKVNKSAHLLVVQATDSMEDYTRLYINEIVRLHEVPLSIISDRDGQAERTIQTLDDMLRACMIDFKGEADLIGLDSVHEALEKVQFISDRLKITRSHQNSYVGVRRRDLEFEIDELGFVEGVTYEGGDEIWKERKAQS</sequence>
<gene>
    <name evidence="1" type="ORF">MTR67_040045</name>
</gene>
<dbReference type="AlphaFoldDB" id="A0AAF0UHX2"/>
<dbReference type="SUPFAM" id="SSF53098">
    <property type="entry name" value="Ribonuclease H-like"/>
    <property type="match status" value="1"/>
</dbReference>
<keyword evidence="2" id="KW-1185">Reference proteome</keyword>
<dbReference type="EMBL" id="CP133620">
    <property type="protein sequence ID" value="WMV46660.1"/>
    <property type="molecule type" value="Genomic_DNA"/>
</dbReference>
<accession>A0AAF0UHX2</accession>
<dbReference type="PANTHER" id="PTHR45835:SF108">
    <property type="entry name" value="INTEGRASE ZINC-BINDING DOMAIN-CONTAINING PROTEIN"/>
    <property type="match status" value="1"/>
</dbReference>
<dbReference type="Gene3D" id="3.30.420.10">
    <property type="entry name" value="Ribonuclease H-like superfamily/Ribonuclease H"/>
    <property type="match status" value="1"/>
</dbReference>
<proteinExistence type="predicted"/>
<reference evidence="1" key="1">
    <citation type="submission" date="2023-08" db="EMBL/GenBank/DDBJ databases">
        <title>A de novo genome assembly of Solanum verrucosum Schlechtendal, a Mexican diploid species geographically isolated from the other diploid A-genome species in potato relatives.</title>
        <authorList>
            <person name="Hosaka K."/>
        </authorList>
    </citation>
    <scope>NUCLEOTIDE SEQUENCE</scope>
    <source>
        <tissue evidence="1">Young leaves</tissue>
    </source>
</reference>
<protein>
    <recommendedName>
        <fullName evidence="3">Integrase catalytic domain-containing protein</fullName>
    </recommendedName>
</protein>